<name>A0A0M0LP99_9BACL</name>
<keyword evidence="2" id="KW-0808">Transferase</keyword>
<dbReference type="Pfam" id="PF00195">
    <property type="entry name" value="Chal_sti_synt_N"/>
    <property type="match status" value="1"/>
</dbReference>
<evidence type="ECO:0000313" key="8">
    <source>
        <dbReference type="Proteomes" id="UP000036867"/>
    </source>
</evidence>
<dbReference type="GO" id="GO:0016747">
    <property type="term" value="F:acyltransferase activity, transferring groups other than amino-acyl groups"/>
    <property type="evidence" value="ECO:0007669"/>
    <property type="project" value="InterPro"/>
</dbReference>
<keyword evidence="3" id="KW-0012">Acyltransferase</keyword>
<feature type="domain" description="Chalcone/stilbene synthase C-terminal" evidence="6">
    <location>
        <begin position="216"/>
        <end position="352"/>
    </location>
</feature>
<dbReference type="STRING" id="263475.AMD00_09090"/>
<evidence type="ECO:0000259" key="5">
    <source>
        <dbReference type="Pfam" id="PF00195"/>
    </source>
</evidence>
<evidence type="ECO:0000256" key="2">
    <source>
        <dbReference type="ARBA" id="ARBA00022679"/>
    </source>
</evidence>
<dbReference type="GeneID" id="301136262"/>
<dbReference type="PIRSF" id="PIRSF000451">
    <property type="entry name" value="PKS_III"/>
    <property type="match status" value="1"/>
</dbReference>
<dbReference type="CDD" id="cd00831">
    <property type="entry name" value="CHS_like"/>
    <property type="match status" value="1"/>
</dbReference>
<dbReference type="SUPFAM" id="SSF53901">
    <property type="entry name" value="Thiolase-like"/>
    <property type="match status" value="2"/>
</dbReference>
<dbReference type="GO" id="GO:0030639">
    <property type="term" value="P:polyketide biosynthetic process"/>
    <property type="evidence" value="ECO:0007669"/>
    <property type="project" value="TreeGrafter"/>
</dbReference>
<evidence type="ECO:0000256" key="3">
    <source>
        <dbReference type="ARBA" id="ARBA00023315"/>
    </source>
</evidence>
<keyword evidence="8" id="KW-1185">Reference proteome</keyword>
<dbReference type="OrthoDB" id="9786288at2"/>
<dbReference type="Gene3D" id="3.40.47.10">
    <property type="match status" value="2"/>
</dbReference>
<evidence type="ECO:0000256" key="4">
    <source>
        <dbReference type="PIRSR" id="PIRSR000451-1"/>
    </source>
</evidence>
<comment type="similarity">
    <text evidence="1">Belongs to the thiolase-like superfamily. Chalcone/stilbene synthases family.</text>
</comment>
<dbReference type="RefSeq" id="WP_053416691.1">
    <property type="nucleotide sequence ID" value="NZ_LILB01000001.1"/>
</dbReference>
<accession>A0A0M0LP99</accession>
<dbReference type="Pfam" id="PF02797">
    <property type="entry name" value="Chal_sti_synt_C"/>
    <property type="match status" value="1"/>
</dbReference>
<dbReference type="PATRIC" id="fig|263475.3.peg.2278"/>
<dbReference type="EMBL" id="LILB01000001">
    <property type="protein sequence ID" value="KOO52528.1"/>
    <property type="molecule type" value="Genomic_DNA"/>
</dbReference>
<evidence type="ECO:0000259" key="6">
    <source>
        <dbReference type="Pfam" id="PF02797"/>
    </source>
</evidence>
<evidence type="ECO:0000256" key="1">
    <source>
        <dbReference type="ARBA" id="ARBA00005531"/>
    </source>
</evidence>
<dbReference type="InterPro" id="IPR016039">
    <property type="entry name" value="Thiolase-like"/>
</dbReference>
<dbReference type="AlphaFoldDB" id="A0A0M0LP99"/>
<protein>
    <submittedName>
        <fullName evidence="7">Chalcone synthase</fullName>
    </submittedName>
</protein>
<organism evidence="7 8">
    <name type="scientific">Viridibacillus arvi</name>
    <dbReference type="NCBI Taxonomy" id="263475"/>
    <lineage>
        <taxon>Bacteria</taxon>
        <taxon>Bacillati</taxon>
        <taxon>Bacillota</taxon>
        <taxon>Bacilli</taxon>
        <taxon>Bacillales</taxon>
        <taxon>Caryophanaceae</taxon>
        <taxon>Viridibacillus</taxon>
    </lineage>
</organism>
<feature type="active site" description="Acyl-thioester intermediate" evidence="4">
    <location>
        <position position="140"/>
    </location>
</feature>
<dbReference type="Proteomes" id="UP000036867">
    <property type="component" value="Unassembled WGS sequence"/>
</dbReference>
<dbReference type="PANTHER" id="PTHR11877">
    <property type="entry name" value="HYDROXYMETHYLGLUTARYL-COA SYNTHASE"/>
    <property type="match status" value="1"/>
</dbReference>
<evidence type="ECO:0000313" key="7">
    <source>
        <dbReference type="EMBL" id="KOO52528.1"/>
    </source>
</evidence>
<dbReference type="PANTHER" id="PTHR11877:SF99">
    <property type="entry name" value="1,3,6,8-TETRAHYDROXYNAPHTHALENE SYNTHASE"/>
    <property type="match status" value="1"/>
</dbReference>
<dbReference type="InterPro" id="IPR012328">
    <property type="entry name" value="Chalcone/stilbene_synt_C"/>
</dbReference>
<reference evidence="8" key="1">
    <citation type="submission" date="2015-08" db="EMBL/GenBank/DDBJ databases">
        <title>Fjat-10028 dsm 16317.</title>
        <authorList>
            <person name="Liu B."/>
            <person name="Wang J."/>
            <person name="Zhu Y."/>
            <person name="Liu G."/>
            <person name="Chen Q."/>
            <person name="Chen Z."/>
            <person name="Lan J."/>
            <person name="Che J."/>
            <person name="Ge C."/>
            <person name="Shi H."/>
            <person name="Pan Z."/>
            <person name="Liu X."/>
        </authorList>
    </citation>
    <scope>NUCLEOTIDE SEQUENCE [LARGE SCALE GENOMIC DNA]</scope>
    <source>
        <strain evidence="8">DSM 16317</strain>
    </source>
</reference>
<sequence length="355" mass="38860">MPKIHAVSTYNPPFTLVQTQAEHFVRTLFSQKITQLERYLRVFENGEILNRHLTMPIDWYKQDHDFAERNRLYIEHAVSFGVTAIESCLEKAGGVSTKDIDAIVFISSTGISTPSIDARIMNKLPFSEHVVRIPIWGLGCGGGAAGISRANDYCIAHPASKVLVLCVELCSLTFQANDLTKSNLIGTSLFGDGVACALVCGDAVMASSRQPLPAIKATASKWLPNSEDVMGWAVENTGFHVIFAKSIPSVIENWLAPFVEEFLQTNKTGLSNLHHFVAHPGGKKVLVAYETALRIDSQLLIPSKTILQDHGNMSSPTVLYVLEKTMTEYANKGDIGLMAALGPGFSGELLLLEWK</sequence>
<comment type="caution">
    <text evidence="7">The sequence shown here is derived from an EMBL/GenBank/DDBJ whole genome shotgun (WGS) entry which is preliminary data.</text>
</comment>
<dbReference type="InterPro" id="IPR001099">
    <property type="entry name" value="Chalcone/stilbene_synt_N"/>
</dbReference>
<feature type="domain" description="Chalcone/stilbene synthase N-terminal" evidence="5">
    <location>
        <begin position="37"/>
        <end position="202"/>
    </location>
</feature>
<gene>
    <name evidence="7" type="ORF">AMD00_09090</name>
</gene>
<dbReference type="InterPro" id="IPR011141">
    <property type="entry name" value="Polyketide_synthase_type-III"/>
</dbReference>
<proteinExistence type="inferred from homology"/>